<keyword evidence="3" id="KW-1185">Reference proteome</keyword>
<evidence type="ECO:0000313" key="3">
    <source>
        <dbReference type="Proteomes" id="UP001140949"/>
    </source>
</evidence>
<sequence length="196" mass="21465">MASSSTTTALLCFSSPNKPPLSSSPSSSIPMQPQPKGRRSDAAAVYVATVPLRASGGPPQMLMSAAHSLGVWDLQHFMVIIKPGDEPSPSQATAFDFQPQDPESIYVALAALSGRQVPGVILKRTLKRLPKRRCWFVGFTHANSVEVADKFSEEWSTDLIVGKHDCRHYTNGLVQHLTGEQNVLDFLRETSEEYIL</sequence>
<dbReference type="Proteomes" id="UP001140949">
    <property type="component" value="Unassembled WGS sequence"/>
</dbReference>
<evidence type="ECO:0000256" key="1">
    <source>
        <dbReference type="SAM" id="MobiDB-lite"/>
    </source>
</evidence>
<name>A0AAX6I496_IRIPA</name>
<accession>A0AAX6I496</accession>
<dbReference type="AlphaFoldDB" id="A0AAX6I496"/>
<dbReference type="PANTHER" id="PTHR36342">
    <property type="entry name" value="PTB DOMAIN ENGULFMENT ADAPTER"/>
    <property type="match status" value="1"/>
</dbReference>
<comment type="caution">
    <text evidence="2">The sequence shown here is derived from an EMBL/GenBank/DDBJ whole genome shotgun (WGS) entry which is preliminary data.</text>
</comment>
<feature type="region of interest" description="Disordered" evidence="1">
    <location>
        <begin position="1"/>
        <end position="42"/>
    </location>
</feature>
<protein>
    <submittedName>
        <fullName evidence="2">Uncharacterized protein</fullName>
    </submittedName>
</protein>
<dbReference type="PANTHER" id="PTHR36342:SF1">
    <property type="entry name" value="PTB DOMAIN ENGULFMENT ADAPTER"/>
    <property type="match status" value="1"/>
</dbReference>
<dbReference type="EMBL" id="JANAVB010004796">
    <property type="protein sequence ID" value="KAJ6848116.1"/>
    <property type="molecule type" value="Genomic_DNA"/>
</dbReference>
<feature type="compositionally biased region" description="Low complexity" evidence="1">
    <location>
        <begin position="14"/>
        <end position="35"/>
    </location>
</feature>
<reference evidence="2" key="2">
    <citation type="submission" date="2023-04" db="EMBL/GenBank/DDBJ databases">
        <authorList>
            <person name="Bruccoleri R.E."/>
            <person name="Oakeley E.J."/>
            <person name="Faust A.-M."/>
            <person name="Dessus-Babus S."/>
            <person name="Altorfer M."/>
            <person name="Burckhardt D."/>
            <person name="Oertli M."/>
            <person name="Naumann U."/>
            <person name="Petersen F."/>
            <person name="Wong J."/>
        </authorList>
    </citation>
    <scope>NUCLEOTIDE SEQUENCE</scope>
    <source>
        <strain evidence="2">GSM-AAB239-AS_SAM_17_03QT</strain>
        <tissue evidence="2">Leaf</tissue>
    </source>
</reference>
<gene>
    <name evidence="2" type="ORF">M6B38_116460</name>
</gene>
<reference evidence="2" key="1">
    <citation type="journal article" date="2023" name="GigaByte">
        <title>Genome assembly of the bearded iris, Iris pallida Lam.</title>
        <authorList>
            <person name="Bruccoleri R.E."/>
            <person name="Oakeley E.J."/>
            <person name="Faust A.M.E."/>
            <person name="Altorfer M."/>
            <person name="Dessus-Babus S."/>
            <person name="Burckhardt D."/>
            <person name="Oertli M."/>
            <person name="Naumann U."/>
            <person name="Petersen F."/>
            <person name="Wong J."/>
        </authorList>
    </citation>
    <scope>NUCLEOTIDE SEQUENCE</scope>
    <source>
        <strain evidence="2">GSM-AAB239-AS_SAM_17_03QT</strain>
    </source>
</reference>
<proteinExistence type="predicted"/>
<organism evidence="2 3">
    <name type="scientific">Iris pallida</name>
    <name type="common">Sweet iris</name>
    <dbReference type="NCBI Taxonomy" id="29817"/>
    <lineage>
        <taxon>Eukaryota</taxon>
        <taxon>Viridiplantae</taxon>
        <taxon>Streptophyta</taxon>
        <taxon>Embryophyta</taxon>
        <taxon>Tracheophyta</taxon>
        <taxon>Spermatophyta</taxon>
        <taxon>Magnoliopsida</taxon>
        <taxon>Liliopsida</taxon>
        <taxon>Asparagales</taxon>
        <taxon>Iridaceae</taxon>
        <taxon>Iridoideae</taxon>
        <taxon>Irideae</taxon>
        <taxon>Iris</taxon>
    </lineage>
</organism>
<evidence type="ECO:0000313" key="2">
    <source>
        <dbReference type="EMBL" id="KAJ6848116.1"/>
    </source>
</evidence>